<dbReference type="RefSeq" id="WP_380969734.1">
    <property type="nucleotide sequence ID" value="NZ_JBHTCO010000044.1"/>
</dbReference>
<reference evidence="3" key="1">
    <citation type="journal article" date="2019" name="Int. J. Syst. Evol. Microbiol.">
        <title>The Global Catalogue of Microorganisms (GCM) 10K type strain sequencing project: providing services to taxonomists for standard genome sequencing and annotation.</title>
        <authorList>
            <consortium name="The Broad Institute Genomics Platform"/>
            <consortium name="The Broad Institute Genome Sequencing Center for Infectious Disease"/>
            <person name="Wu L."/>
            <person name="Ma J."/>
        </authorList>
    </citation>
    <scope>NUCLEOTIDE SEQUENCE [LARGE SCALE GENOMIC DNA]</scope>
    <source>
        <strain evidence="3">CGMCC 1.16305</strain>
    </source>
</reference>
<feature type="transmembrane region" description="Helical" evidence="1">
    <location>
        <begin position="59"/>
        <end position="81"/>
    </location>
</feature>
<feature type="transmembrane region" description="Helical" evidence="1">
    <location>
        <begin position="102"/>
        <end position="132"/>
    </location>
</feature>
<keyword evidence="3" id="KW-1185">Reference proteome</keyword>
<accession>A0ABW2Q0Y8</accession>
<evidence type="ECO:0000256" key="1">
    <source>
        <dbReference type="SAM" id="Phobius"/>
    </source>
</evidence>
<evidence type="ECO:0000313" key="2">
    <source>
        <dbReference type="EMBL" id="MFC7395313.1"/>
    </source>
</evidence>
<gene>
    <name evidence="2" type="ORF">ACFQRG_20600</name>
</gene>
<dbReference type="Pfam" id="PF06161">
    <property type="entry name" value="DUF975"/>
    <property type="match status" value="1"/>
</dbReference>
<keyword evidence="1" id="KW-0812">Transmembrane</keyword>
<keyword evidence="1" id="KW-1133">Transmembrane helix</keyword>
<evidence type="ECO:0000313" key="3">
    <source>
        <dbReference type="Proteomes" id="UP001596505"/>
    </source>
</evidence>
<sequence>MKIGEIKRAARSSLRHRWWRSLLIILIGFIIYGVIPNIIEAILSGGFDKVDTPEEPFSAVIVSLILSIGLLPIMVGQYWAFLGISRGENIKVKSLFDAFSSVALYFKSLGLIILISIFTFLWSLLFIIPGIIKALAYSQAYFIMKDNPDYSITEAITASRKLMNGHKWHFFLLLLSFIGWWILSIFTLFIGLLWLLPYIFTSWAKFYENLLDKPELAE</sequence>
<dbReference type="InterPro" id="IPR010380">
    <property type="entry name" value="DUF975"/>
</dbReference>
<proteinExistence type="predicted"/>
<organism evidence="2 3">
    <name type="scientific">Scopulibacillus cellulosilyticus</name>
    <dbReference type="NCBI Taxonomy" id="2665665"/>
    <lineage>
        <taxon>Bacteria</taxon>
        <taxon>Bacillati</taxon>
        <taxon>Bacillota</taxon>
        <taxon>Bacilli</taxon>
        <taxon>Bacillales</taxon>
        <taxon>Sporolactobacillaceae</taxon>
        <taxon>Scopulibacillus</taxon>
    </lineage>
</organism>
<feature type="transmembrane region" description="Helical" evidence="1">
    <location>
        <begin position="170"/>
        <end position="196"/>
    </location>
</feature>
<dbReference type="Proteomes" id="UP001596505">
    <property type="component" value="Unassembled WGS sequence"/>
</dbReference>
<name>A0ABW2Q0Y8_9BACL</name>
<feature type="transmembrane region" description="Helical" evidence="1">
    <location>
        <begin position="21"/>
        <end position="39"/>
    </location>
</feature>
<protein>
    <submittedName>
        <fullName evidence="2">DUF975 family protein</fullName>
    </submittedName>
</protein>
<comment type="caution">
    <text evidence="2">The sequence shown here is derived from an EMBL/GenBank/DDBJ whole genome shotgun (WGS) entry which is preliminary data.</text>
</comment>
<dbReference type="PANTHER" id="PTHR40076">
    <property type="entry name" value="MEMBRANE PROTEIN-RELATED"/>
    <property type="match status" value="1"/>
</dbReference>
<dbReference type="PANTHER" id="PTHR40076:SF1">
    <property type="entry name" value="MEMBRANE PROTEIN"/>
    <property type="match status" value="1"/>
</dbReference>
<dbReference type="EMBL" id="JBHTCO010000044">
    <property type="protein sequence ID" value="MFC7395313.1"/>
    <property type="molecule type" value="Genomic_DNA"/>
</dbReference>
<keyword evidence="1" id="KW-0472">Membrane</keyword>